<dbReference type="Proteomes" id="UP000186817">
    <property type="component" value="Unassembled WGS sequence"/>
</dbReference>
<proteinExistence type="predicted"/>
<evidence type="ECO:0000313" key="3">
    <source>
        <dbReference type="Proteomes" id="UP000186817"/>
    </source>
</evidence>
<comment type="caution">
    <text evidence="2">The sequence shown here is derived from an EMBL/GenBank/DDBJ whole genome shotgun (WGS) entry which is preliminary data.</text>
</comment>
<feature type="region of interest" description="Disordered" evidence="1">
    <location>
        <begin position="153"/>
        <end position="192"/>
    </location>
</feature>
<feature type="compositionally biased region" description="Basic and acidic residues" evidence="1">
    <location>
        <begin position="1086"/>
        <end position="1107"/>
    </location>
</feature>
<feature type="compositionally biased region" description="Polar residues" evidence="1">
    <location>
        <begin position="278"/>
        <end position="295"/>
    </location>
</feature>
<evidence type="ECO:0000256" key="1">
    <source>
        <dbReference type="SAM" id="MobiDB-lite"/>
    </source>
</evidence>
<keyword evidence="3" id="KW-1185">Reference proteome</keyword>
<feature type="region of interest" description="Disordered" evidence="1">
    <location>
        <begin position="272"/>
        <end position="295"/>
    </location>
</feature>
<feature type="region of interest" description="Disordered" evidence="1">
    <location>
        <begin position="1075"/>
        <end position="1107"/>
    </location>
</feature>
<dbReference type="AlphaFoldDB" id="A0A1Q9CF66"/>
<evidence type="ECO:0000313" key="2">
    <source>
        <dbReference type="EMBL" id="OLP81584.1"/>
    </source>
</evidence>
<dbReference type="EMBL" id="LSRX01001268">
    <property type="protein sequence ID" value="OLP81584.1"/>
    <property type="molecule type" value="Genomic_DNA"/>
</dbReference>
<reference evidence="2 3" key="1">
    <citation type="submission" date="2016-02" db="EMBL/GenBank/DDBJ databases">
        <title>Genome analysis of coral dinoflagellate symbionts highlights evolutionary adaptations to a symbiotic lifestyle.</title>
        <authorList>
            <person name="Aranda M."/>
            <person name="Li Y."/>
            <person name="Liew Y.J."/>
            <person name="Baumgarten S."/>
            <person name="Simakov O."/>
            <person name="Wilson M."/>
            <person name="Piel J."/>
            <person name="Ashoor H."/>
            <person name="Bougouffa S."/>
            <person name="Bajic V.B."/>
            <person name="Ryu T."/>
            <person name="Ravasi T."/>
            <person name="Bayer T."/>
            <person name="Micklem G."/>
            <person name="Kim H."/>
            <person name="Bhak J."/>
            <person name="Lajeunesse T.C."/>
            <person name="Voolstra C.R."/>
        </authorList>
    </citation>
    <scope>NUCLEOTIDE SEQUENCE [LARGE SCALE GENOMIC DNA]</scope>
    <source>
        <strain evidence="2 3">CCMP2467</strain>
    </source>
</reference>
<name>A0A1Q9CF66_SYMMI</name>
<organism evidence="2 3">
    <name type="scientific">Symbiodinium microadriaticum</name>
    <name type="common">Dinoflagellate</name>
    <name type="synonym">Zooxanthella microadriatica</name>
    <dbReference type="NCBI Taxonomy" id="2951"/>
    <lineage>
        <taxon>Eukaryota</taxon>
        <taxon>Sar</taxon>
        <taxon>Alveolata</taxon>
        <taxon>Dinophyceae</taxon>
        <taxon>Suessiales</taxon>
        <taxon>Symbiodiniaceae</taxon>
        <taxon>Symbiodinium</taxon>
    </lineage>
</organism>
<gene>
    <name evidence="2" type="ORF">AK812_SmicGene37861</name>
</gene>
<dbReference type="OrthoDB" id="447750at2759"/>
<evidence type="ECO:0008006" key="4">
    <source>
        <dbReference type="Google" id="ProtNLM"/>
    </source>
</evidence>
<feature type="region of interest" description="Disordered" evidence="1">
    <location>
        <begin position="541"/>
        <end position="575"/>
    </location>
</feature>
<sequence>MAQPVTYTGSETAQPIMTYQPMDAGQPMTAAAAEATYYVDQNGQPVTFVDEMGQPVQYVTQGAPIGYDIPQPMTYIQGADGLQPATSMVLGSPTPTVRMLQHWTIRRASGAASGRLLARAKRPKWSTEHKANRTVASKSSLVEAVGKNVRRPLAMSGATPNGVLGIDGTPRAGEMPGTEPSTTTHPLAGAGGLAGSQRLQECLDQVAMADGAKDVTTTRGTADAIHGRTEDGEAITVSNKGGPGPMVETGGQAKTINRTIDANGGTSEAKMLARRGNGPTTTEASPQAGSRTTASHGVDGVTLAMAASRATLVIVGLEEEQDLGGSARSYLRQIEAWRRMTLLPPEQQALVLYQNLGGKAWVAAEELSVAKLASPGGVSYYVSWITARFLDLEVARIGKAFSDFFRRLRRKSGQSIREYNTEYDRLYARLREVGCQLPEDCAAWLYIDRLQLEEAQELNLLASVGNQYSLHKLQQAAVLHDRGHRKPWEQGKGRKTHTAHVTSCGAGDYSDSEDDGEFGDGVPEEVAQAFLTYQTAKNRYKEQDKNRGYQANGKDDNGERDGKRDGGGQGRDERLKKLKSKSYCASCGRKGHWHKDPECPNHKGSGGTDEKNVRGVEVCHHVPAEVMTLKHEGEALVGITDTACAKSVAGTSWLQRYSDLASKVGEKVDLVKECEAFRFGTGKIHYSAFNVKIKFTLGTKLVCLKVSVINGDVPLLMSKKALAQLGMIYDVARNTADFSEVGLKGFVLLQTTSGHPAIPICPAKAGEARDELVLADSGPTAEQQYTAFVVSDLVPSTPKPYKIFYDKKLSPEVKQMLTQDYLSEAYFVTWWNKTNIDSDFWVEGELAWHRVHVTPRRSLFSPFMWKTHGTVQKVMSSSAWRPPAISKMNKVQLLEEANRCGIVVHHRWTIEEIKAAIQEHRMENDPTTVMKSITNLTLDELKAKARTLGVMFGDKITKGNLIRLIRDHTNTPDQELMKIGKFKGYEFGEIPEAYGVWASKEIRVSSAPHPELVRFAKWFDAKKSGTYAGISFDEESCAVPFPKELAGPSSSAGSAGSVDWSVVQGIDDWGAQTATYSRMMPSPTKRRSEKEDNAMKIDQDKTPEEEIADLERRLADLKKKTAAAKGYPKAPPN</sequence>
<accession>A0A1Q9CF66</accession>
<protein>
    <recommendedName>
        <fullName evidence="4">CCHC-type domain-containing protein</fullName>
    </recommendedName>
</protein>
<feature type="region of interest" description="Disordered" evidence="1">
    <location>
        <begin position="481"/>
        <end position="521"/>
    </location>
</feature>